<name>A0A9X1QAL0_9BACT</name>
<organism evidence="3 4">
    <name type="scientific">Dyadobacter chenhuakuii</name>
    <dbReference type="NCBI Taxonomy" id="2909339"/>
    <lineage>
        <taxon>Bacteria</taxon>
        <taxon>Pseudomonadati</taxon>
        <taxon>Bacteroidota</taxon>
        <taxon>Cytophagia</taxon>
        <taxon>Cytophagales</taxon>
        <taxon>Spirosomataceae</taxon>
        <taxon>Dyadobacter</taxon>
    </lineage>
</organism>
<dbReference type="GO" id="GO:0004672">
    <property type="term" value="F:protein kinase activity"/>
    <property type="evidence" value="ECO:0007669"/>
    <property type="project" value="UniProtKB-ARBA"/>
</dbReference>
<evidence type="ECO:0000259" key="2">
    <source>
        <dbReference type="PROSITE" id="PS50894"/>
    </source>
</evidence>
<dbReference type="RefSeq" id="WP_235176498.1">
    <property type="nucleotide sequence ID" value="NZ_JAKFFV010000002.1"/>
</dbReference>
<dbReference type="Proteomes" id="UP001139411">
    <property type="component" value="Unassembled WGS sequence"/>
</dbReference>
<feature type="modified residue" description="Phosphohistidine" evidence="1">
    <location>
        <position position="52"/>
    </location>
</feature>
<evidence type="ECO:0000313" key="4">
    <source>
        <dbReference type="Proteomes" id="UP001139411"/>
    </source>
</evidence>
<comment type="caution">
    <text evidence="3">The sequence shown here is derived from an EMBL/GenBank/DDBJ whole genome shotgun (WGS) entry which is preliminary data.</text>
</comment>
<evidence type="ECO:0000256" key="1">
    <source>
        <dbReference type="PROSITE-ProRule" id="PRU00110"/>
    </source>
</evidence>
<feature type="domain" description="HPt" evidence="2">
    <location>
        <begin position="13"/>
        <end position="105"/>
    </location>
</feature>
<dbReference type="CDD" id="cd00088">
    <property type="entry name" value="HPT"/>
    <property type="match status" value="1"/>
</dbReference>
<dbReference type="InterPro" id="IPR008207">
    <property type="entry name" value="Sig_transdc_His_kin_Hpt_dom"/>
</dbReference>
<dbReference type="SUPFAM" id="SSF47226">
    <property type="entry name" value="Histidine-containing phosphotransfer domain, HPT domain"/>
    <property type="match status" value="1"/>
</dbReference>
<dbReference type="GO" id="GO:0000160">
    <property type="term" value="P:phosphorelay signal transduction system"/>
    <property type="evidence" value="ECO:0007669"/>
    <property type="project" value="InterPro"/>
</dbReference>
<dbReference type="AlphaFoldDB" id="A0A9X1QAL0"/>
<keyword evidence="1" id="KW-0597">Phosphoprotein</keyword>
<dbReference type="Gene3D" id="1.20.120.160">
    <property type="entry name" value="HPT domain"/>
    <property type="match status" value="1"/>
</dbReference>
<proteinExistence type="predicted"/>
<protein>
    <submittedName>
        <fullName evidence="3">Hpt domain-containing protein</fullName>
    </submittedName>
</protein>
<dbReference type="PROSITE" id="PS50894">
    <property type="entry name" value="HPT"/>
    <property type="match status" value="1"/>
</dbReference>
<evidence type="ECO:0000313" key="3">
    <source>
        <dbReference type="EMBL" id="MCF2496893.1"/>
    </source>
</evidence>
<dbReference type="InterPro" id="IPR036641">
    <property type="entry name" value="HPT_dom_sf"/>
</dbReference>
<dbReference type="EMBL" id="JAKFFV010000002">
    <property type="protein sequence ID" value="MCF2496893.1"/>
    <property type="molecule type" value="Genomic_DNA"/>
</dbReference>
<sequence length="105" mass="12500">MDLTFLRNLMNGDERLVSNFVRIFREQAPKQIEEIQEALANEDWENFSNLVHSLKTQFAYLGLTDLSEQMKIMEFEVDNGDKNLLKPLLEHFHKEFRILSEKELQ</sequence>
<gene>
    <name evidence="3" type="ORF">L0661_01145</name>
</gene>
<reference evidence="3" key="1">
    <citation type="submission" date="2022-01" db="EMBL/GenBank/DDBJ databases">
        <title>Novel species in genus Dyadobacter.</title>
        <authorList>
            <person name="Ma C."/>
        </authorList>
    </citation>
    <scope>NUCLEOTIDE SEQUENCE</scope>
    <source>
        <strain evidence="3">CY357</strain>
    </source>
</reference>
<dbReference type="Pfam" id="PF01627">
    <property type="entry name" value="Hpt"/>
    <property type="match status" value="1"/>
</dbReference>
<accession>A0A9X1QAL0</accession>